<dbReference type="InterPro" id="IPR004812">
    <property type="entry name" value="Efflux_drug-R_Bcr/CmlA"/>
</dbReference>
<comment type="similarity">
    <text evidence="2 8">Belongs to the major facilitator superfamily. Bcr/CmlA family.</text>
</comment>
<dbReference type="NCBIfam" id="TIGR00710">
    <property type="entry name" value="efflux_Bcr_CflA"/>
    <property type="match status" value="1"/>
</dbReference>
<dbReference type="KEGG" id="acoa:RB602_11325"/>
<dbReference type="PANTHER" id="PTHR23502">
    <property type="entry name" value="MAJOR FACILITATOR SUPERFAMILY"/>
    <property type="match status" value="1"/>
</dbReference>
<feature type="transmembrane region" description="Helical" evidence="8">
    <location>
        <begin position="322"/>
        <end position="342"/>
    </location>
</feature>
<evidence type="ECO:0000256" key="5">
    <source>
        <dbReference type="ARBA" id="ARBA00022692"/>
    </source>
</evidence>
<keyword evidence="7 8" id="KW-0472">Membrane</keyword>
<dbReference type="InterPro" id="IPR020846">
    <property type="entry name" value="MFS_dom"/>
</dbReference>
<feature type="transmembrane region" description="Helical" evidence="8">
    <location>
        <begin position="178"/>
        <end position="198"/>
    </location>
</feature>
<sequence>MDQPSSTFDQASPRVKRRFPGQREFVAMMAAMMALNALAIDAMLPAFPAIGAALDVATANDRQYVISVYIGAMGIGSLLYGPLADRYGRRPVLFTGIGVYILFSLLCALAESFTALLTFRFLQGFGAAAIGVLVTSVIRDRYSGDTMAKLMSMIFIVFMAVPVVAPTIGQAILTIAGWRWIFGVFAIAGFAVIAWVWARLPETLEPCNVKPIKPTVLANTWRMVFFNRMAMGYVLGAGLIFGGLFGFLNSSQQIFADVFDAADIFPYAFAAVAGGLALANFVNSRVVERIGARRVSHSALFAFIALSLSQIAAAYYAPESMVLFLGLATVNMAMLGFTGSNFSALAMEPFGEVAGAASSFQTFVRTVLGAIIGGSIGQFFDGTAMPMAIGFLLAGIAALALVLWCEKGKLFQRPQTCPNVPY</sequence>
<feature type="domain" description="Major facilitator superfamily (MFS) profile" evidence="9">
    <location>
        <begin position="25"/>
        <end position="409"/>
    </location>
</feature>
<evidence type="ECO:0000256" key="1">
    <source>
        <dbReference type="ARBA" id="ARBA00004651"/>
    </source>
</evidence>
<feature type="transmembrane region" description="Helical" evidence="8">
    <location>
        <begin position="119"/>
        <end position="138"/>
    </location>
</feature>
<keyword evidence="8" id="KW-0997">Cell inner membrane</keyword>
<evidence type="ECO:0000256" key="7">
    <source>
        <dbReference type="ARBA" id="ARBA00023136"/>
    </source>
</evidence>
<accession>A0AA97HZB2</accession>
<feature type="transmembrane region" description="Helical" evidence="8">
    <location>
        <begin position="25"/>
        <end position="44"/>
    </location>
</feature>
<comment type="caution">
    <text evidence="8">Lacks conserved residue(s) required for the propagation of feature annotation.</text>
</comment>
<organism evidence="10 11">
    <name type="scientific">Alterisphingorhabdus coralli</name>
    <dbReference type="NCBI Taxonomy" id="3071408"/>
    <lineage>
        <taxon>Bacteria</taxon>
        <taxon>Pseudomonadati</taxon>
        <taxon>Pseudomonadota</taxon>
        <taxon>Alphaproteobacteria</taxon>
        <taxon>Sphingomonadales</taxon>
        <taxon>Sphingomonadaceae</taxon>
        <taxon>Alterisphingorhabdus (ex Yan et al. 2024)</taxon>
    </lineage>
</organism>
<dbReference type="InterPro" id="IPR011701">
    <property type="entry name" value="MFS"/>
</dbReference>
<keyword evidence="3 8" id="KW-0813">Transport</keyword>
<dbReference type="Proteomes" id="UP001302429">
    <property type="component" value="Chromosome"/>
</dbReference>
<feature type="transmembrane region" description="Helical" evidence="8">
    <location>
        <begin position="150"/>
        <end position="172"/>
    </location>
</feature>
<dbReference type="PANTHER" id="PTHR23502:SF132">
    <property type="entry name" value="POLYAMINE TRANSPORTER 2-RELATED"/>
    <property type="match status" value="1"/>
</dbReference>
<feature type="transmembrane region" description="Helical" evidence="8">
    <location>
        <begin position="386"/>
        <end position="405"/>
    </location>
</feature>
<evidence type="ECO:0000256" key="6">
    <source>
        <dbReference type="ARBA" id="ARBA00022989"/>
    </source>
</evidence>
<proteinExistence type="inferred from homology"/>
<dbReference type="GO" id="GO:1990961">
    <property type="term" value="P:xenobiotic detoxification by transmembrane export across the plasma membrane"/>
    <property type="evidence" value="ECO:0007669"/>
    <property type="project" value="InterPro"/>
</dbReference>
<comment type="subcellular location">
    <subcellularLocation>
        <location evidence="8">Cell inner membrane</location>
        <topology evidence="8">Multi-pass membrane protein</topology>
    </subcellularLocation>
    <subcellularLocation>
        <location evidence="1">Cell membrane</location>
        <topology evidence="1">Multi-pass membrane protein</topology>
    </subcellularLocation>
</comment>
<feature type="transmembrane region" description="Helical" evidence="8">
    <location>
        <begin position="230"/>
        <end position="248"/>
    </location>
</feature>
<feature type="transmembrane region" description="Helical" evidence="8">
    <location>
        <begin position="64"/>
        <end position="80"/>
    </location>
</feature>
<dbReference type="AlphaFoldDB" id="A0AA97HZB2"/>
<evidence type="ECO:0000256" key="4">
    <source>
        <dbReference type="ARBA" id="ARBA00022475"/>
    </source>
</evidence>
<dbReference type="GO" id="GO:0005886">
    <property type="term" value="C:plasma membrane"/>
    <property type="evidence" value="ECO:0007669"/>
    <property type="project" value="UniProtKB-SubCell"/>
</dbReference>
<dbReference type="CDD" id="cd17320">
    <property type="entry name" value="MFS_MdfA_MDR_like"/>
    <property type="match status" value="1"/>
</dbReference>
<dbReference type="PROSITE" id="PS50850">
    <property type="entry name" value="MFS"/>
    <property type="match status" value="1"/>
</dbReference>
<keyword evidence="4" id="KW-1003">Cell membrane</keyword>
<evidence type="ECO:0000256" key="8">
    <source>
        <dbReference type="RuleBase" id="RU365088"/>
    </source>
</evidence>
<dbReference type="RefSeq" id="WP_317080687.1">
    <property type="nucleotide sequence ID" value="NZ_CP136594.1"/>
</dbReference>
<dbReference type="SUPFAM" id="SSF103473">
    <property type="entry name" value="MFS general substrate transporter"/>
    <property type="match status" value="1"/>
</dbReference>
<dbReference type="Pfam" id="PF07690">
    <property type="entry name" value="MFS_1"/>
    <property type="match status" value="1"/>
</dbReference>
<gene>
    <name evidence="10" type="ORF">RB602_11325</name>
</gene>
<protein>
    <recommendedName>
        <fullName evidence="8">Bcr/CflA family efflux transporter</fullName>
    </recommendedName>
</protein>
<evidence type="ECO:0000256" key="3">
    <source>
        <dbReference type="ARBA" id="ARBA00022448"/>
    </source>
</evidence>
<evidence type="ECO:0000313" key="10">
    <source>
        <dbReference type="EMBL" id="WOE74434.1"/>
    </source>
</evidence>
<keyword evidence="6 8" id="KW-1133">Transmembrane helix</keyword>
<evidence type="ECO:0000256" key="2">
    <source>
        <dbReference type="ARBA" id="ARBA00006236"/>
    </source>
</evidence>
<feature type="transmembrane region" description="Helical" evidence="8">
    <location>
        <begin position="92"/>
        <end position="113"/>
    </location>
</feature>
<dbReference type="InterPro" id="IPR036259">
    <property type="entry name" value="MFS_trans_sf"/>
</dbReference>
<keyword evidence="5 8" id="KW-0812">Transmembrane</keyword>
<dbReference type="Gene3D" id="1.20.1720.10">
    <property type="entry name" value="Multidrug resistance protein D"/>
    <property type="match status" value="1"/>
</dbReference>
<evidence type="ECO:0000259" key="9">
    <source>
        <dbReference type="PROSITE" id="PS50850"/>
    </source>
</evidence>
<reference evidence="10 11" key="1">
    <citation type="submission" date="2023-10" db="EMBL/GenBank/DDBJ databases">
        <title>Complete genome sequence of a Sphingomonadaceae bacterium.</title>
        <authorList>
            <person name="Yan C."/>
        </authorList>
    </citation>
    <scope>NUCLEOTIDE SEQUENCE [LARGE SCALE GENOMIC DNA]</scope>
    <source>
        <strain evidence="10 11">SCSIO 66989</strain>
    </source>
</reference>
<name>A0AA97HZB2_9SPHN</name>
<dbReference type="GO" id="GO:0042910">
    <property type="term" value="F:xenobiotic transmembrane transporter activity"/>
    <property type="evidence" value="ECO:0007669"/>
    <property type="project" value="InterPro"/>
</dbReference>
<feature type="transmembrane region" description="Helical" evidence="8">
    <location>
        <begin position="264"/>
        <end position="283"/>
    </location>
</feature>
<dbReference type="EMBL" id="CP136594">
    <property type="protein sequence ID" value="WOE74434.1"/>
    <property type="molecule type" value="Genomic_DNA"/>
</dbReference>
<keyword evidence="11" id="KW-1185">Reference proteome</keyword>
<feature type="transmembrane region" description="Helical" evidence="8">
    <location>
        <begin position="295"/>
        <end position="316"/>
    </location>
</feature>
<evidence type="ECO:0000313" key="11">
    <source>
        <dbReference type="Proteomes" id="UP001302429"/>
    </source>
</evidence>